<dbReference type="PANTHER" id="PTHR45830:SF12">
    <property type="entry name" value="G_PROTEIN_RECEP_F1_2 DOMAIN-CONTAINING PROTEIN-RELATED"/>
    <property type="match status" value="1"/>
</dbReference>
<dbReference type="HOGENOM" id="CLU_1220705_0_0_1"/>
<dbReference type="EMBL" id="DS272052">
    <property type="protein sequence ID" value="EFP11811.1"/>
    <property type="molecule type" value="Genomic_DNA"/>
</dbReference>
<dbReference type="InterPro" id="IPR019429">
    <property type="entry name" value="7TM_GPCR_serpentine_rcpt_Sri"/>
</dbReference>
<evidence type="ECO:0000256" key="1">
    <source>
        <dbReference type="SAM" id="Phobius"/>
    </source>
</evidence>
<gene>
    <name evidence="2" type="ORF">CRE_15265</name>
</gene>
<dbReference type="InParanoid" id="E3NX47"/>
<feature type="transmembrane region" description="Helical" evidence="1">
    <location>
        <begin position="106"/>
        <end position="127"/>
    </location>
</feature>
<dbReference type="OrthoDB" id="10529016at2759"/>
<keyword evidence="1" id="KW-0812">Transmembrane</keyword>
<evidence type="ECO:0000313" key="2">
    <source>
        <dbReference type="EMBL" id="EFP11811.1"/>
    </source>
</evidence>
<accession>E3NX47</accession>
<protein>
    <submittedName>
        <fullName evidence="2">Uncharacterized protein</fullName>
    </submittedName>
</protein>
<name>E3NX47_CAERE</name>
<feature type="transmembrane region" description="Helical" evidence="1">
    <location>
        <begin position="66"/>
        <end position="86"/>
    </location>
</feature>
<reference evidence="2" key="1">
    <citation type="submission" date="2007-07" db="EMBL/GenBank/DDBJ databases">
        <title>PCAP assembly of the Caenorhabditis remanei genome.</title>
        <authorList>
            <consortium name="The Caenorhabditis remanei Sequencing Consortium"/>
            <person name="Wilson R.K."/>
        </authorList>
    </citation>
    <scope>NUCLEOTIDE SEQUENCE [LARGE SCALE GENOMIC DNA]</scope>
    <source>
        <strain evidence="2">PB4641</strain>
    </source>
</reference>
<feature type="transmembrane region" description="Helical" evidence="1">
    <location>
        <begin position="159"/>
        <end position="182"/>
    </location>
</feature>
<keyword evidence="3" id="KW-1185">Reference proteome</keyword>
<evidence type="ECO:0000313" key="3">
    <source>
        <dbReference type="Proteomes" id="UP000008281"/>
    </source>
</evidence>
<proteinExistence type="predicted"/>
<dbReference type="Pfam" id="PF10327">
    <property type="entry name" value="7TM_GPCR_Sri"/>
    <property type="match status" value="1"/>
</dbReference>
<organism evidence="3">
    <name type="scientific">Caenorhabditis remanei</name>
    <name type="common">Caenorhabditis vulgaris</name>
    <dbReference type="NCBI Taxonomy" id="31234"/>
    <lineage>
        <taxon>Eukaryota</taxon>
        <taxon>Metazoa</taxon>
        <taxon>Ecdysozoa</taxon>
        <taxon>Nematoda</taxon>
        <taxon>Chromadorea</taxon>
        <taxon>Rhabditida</taxon>
        <taxon>Rhabditina</taxon>
        <taxon>Rhabditomorpha</taxon>
        <taxon>Rhabditoidea</taxon>
        <taxon>Rhabditidae</taxon>
        <taxon>Peloderinae</taxon>
        <taxon>Caenorhabditis</taxon>
    </lineage>
</organism>
<sequence length="227" mass="26553">MDSFRYYMLAFQVRPTDNFLLNSFQLTCSLGDIHLTFLMQPVTLFPLPSGYCIGVLVKLIDASPHFLMVILTLLIGYQVNVLNLCFLRKHKAITKIINKYVLPENVYNAIVFFFMAYTFTYVIPFILAHLTKEEEYQIIDTNYSKLRHKFEKLSNFAIFHWYLLMVMTTHSSINCLVVIFTVPDFRAFVLFWTTAGKLQRQRRSVSFMNNSVESRRAIRVSPRSSVL</sequence>
<dbReference type="PANTHER" id="PTHR45830">
    <property type="entry name" value="SERPENTINE RECEPTOR, CLASS I"/>
    <property type="match status" value="1"/>
</dbReference>
<keyword evidence="1" id="KW-0472">Membrane</keyword>
<keyword evidence="1" id="KW-1133">Transmembrane helix</keyword>
<dbReference type="Proteomes" id="UP000008281">
    <property type="component" value="Unassembled WGS sequence"/>
</dbReference>
<dbReference type="AlphaFoldDB" id="E3NX47"/>